<dbReference type="PANTHER" id="PTHR10458">
    <property type="entry name" value="PEPTIDE DEFORMYLASE"/>
    <property type="match status" value="1"/>
</dbReference>
<dbReference type="PRINTS" id="PR01576">
    <property type="entry name" value="PDEFORMYLASE"/>
</dbReference>
<feature type="binding site" evidence="3">
    <location>
        <position position="93"/>
    </location>
    <ligand>
        <name>Fe cation</name>
        <dbReference type="ChEBI" id="CHEBI:24875"/>
    </ligand>
</feature>
<comment type="function">
    <text evidence="3">Removes the formyl group from the N-terminal Met of newly synthesized proteins. Requires at least a dipeptide for an efficient rate of reaction. N-terminal L-methionine is a prerequisite for activity but the enzyme has broad specificity at other positions.</text>
</comment>
<dbReference type="SUPFAM" id="SSF56420">
    <property type="entry name" value="Peptide deformylase"/>
    <property type="match status" value="1"/>
</dbReference>
<dbReference type="EC" id="3.5.1.88" evidence="3"/>
<comment type="cofactor">
    <cofactor evidence="3">
        <name>Fe(2+)</name>
        <dbReference type="ChEBI" id="CHEBI:29033"/>
    </cofactor>
    <text evidence="3">Binds 1 Fe(2+) ion.</text>
</comment>
<dbReference type="InterPro" id="IPR023635">
    <property type="entry name" value="Peptide_deformylase"/>
</dbReference>
<comment type="similarity">
    <text evidence="1 3">Belongs to the polypeptide deformylase family.</text>
</comment>
<dbReference type="PIRSF" id="PIRSF004749">
    <property type="entry name" value="Pep_def"/>
    <property type="match status" value="1"/>
</dbReference>
<keyword evidence="3" id="KW-0648">Protein biosynthesis</keyword>
<dbReference type="Pfam" id="PF01327">
    <property type="entry name" value="Pep_deformylase"/>
    <property type="match status" value="1"/>
</dbReference>
<evidence type="ECO:0000256" key="3">
    <source>
        <dbReference type="HAMAP-Rule" id="MF_00163"/>
    </source>
</evidence>
<keyword evidence="3" id="KW-0479">Metal-binding</keyword>
<dbReference type="NCBIfam" id="NF001159">
    <property type="entry name" value="PRK00150.1-3"/>
    <property type="match status" value="1"/>
</dbReference>
<keyword evidence="2 3" id="KW-0408">Iron</keyword>
<sequence length="165" mass="18546">MAIRNIRELGEPCLRKVCKPVKEMNSRTKILIEDMFDTMYEANGVGLAAPQVGILKRIFVVDCGDEEGNSVPYVFINPEIIDRDGIQAGYEGCLSVPGKSGMVTRANNVKVKALDENMEEFELEAEGLLARCILHENDHLDGVMYVDKVEGKLYDNEELYENNEE</sequence>
<proteinExistence type="inferred from homology"/>
<evidence type="ECO:0000256" key="1">
    <source>
        <dbReference type="ARBA" id="ARBA00010759"/>
    </source>
</evidence>
<dbReference type="Proteomes" id="UP000597877">
    <property type="component" value="Unassembled WGS sequence"/>
</dbReference>
<feature type="active site" evidence="3">
    <location>
        <position position="136"/>
    </location>
</feature>
<evidence type="ECO:0000313" key="4">
    <source>
        <dbReference type="EMBL" id="MBC5666915.1"/>
    </source>
</evidence>
<comment type="caution">
    <text evidence="4">The sequence shown here is derived from an EMBL/GenBank/DDBJ whole genome shotgun (WGS) entry which is preliminary data.</text>
</comment>
<dbReference type="EMBL" id="JACOOZ010000002">
    <property type="protein sequence ID" value="MBC5666915.1"/>
    <property type="molecule type" value="Genomic_DNA"/>
</dbReference>
<dbReference type="CDD" id="cd00487">
    <property type="entry name" value="Pep_deformylase"/>
    <property type="match status" value="1"/>
</dbReference>
<gene>
    <name evidence="3 4" type="primary">def</name>
    <name evidence="4" type="ORF">H8S00_02765</name>
</gene>
<dbReference type="GO" id="GO:0042586">
    <property type="term" value="F:peptide deformylase activity"/>
    <property type="evidence" value="ECO:0007669"/>
    <property type="project" value="UniProtKB-EC"/>
</dbReference>
<feature type="binding site" evidence="3">
    <location>
        <position position="139"/>
    </location>
    <ligand>
        <name>Fe cation</name>
        <dbReference type="ChEBI" id="CHEBI:24875"/>
    </ligand>
</feature>
<dbReference type="HAMAP" id="MF_00163">
    <property type="entry name" value="Pep_deformylase"/>
    <property type="match status" value="1"/>
</dbReference>
<accession>A0ABR7F2C7</accession>
<comment type="catalytic activity">
    <reaction evidence="3">
        <text>N-terminal N-formyl-L-methionyl-[peptide] + H2O = N-terminal L-methionyl-[peptide] + formate</text>
        <dbReference type="Rhea" id="RHEA:24420"/>
        <dbReference type="Rhea" id="RHEA-COMP:10639"/>
        <dbReference type="Rhea" id="RHEA-COMP:10640"/>
        <dbReference type="ChEBI" id="CHEBI:15377"/>
        <dbReference type="ChEBI" id="CHEBI:15740"/>
        <dbReference type="ChEBI" id="CHEBI:49298"/>
        <dbReference type="ChEBI" id="CHEBI:64731"/>
        <dbReference type="EC" id="3.5.1.88"/>
    </reaction>
</comment>
<dbReference type="RefSeq" id="WP_118588985.1">
    <property type="nucleotide sequence ID" value="NZ_JACOOZ010000002.1"/>
</dbReference>
<reference evidence="4 5" key="1">
    <citation type="submission" date="2020-08" db="EMBL/GenBank/DDBJ databases">
        <title>Genome public.</title>
        <authorList>
            <person name="Liu C."/>
            <person name="Sun Q."/>
        </authorList>
    </citation>
    <scope>NUCLEOTIDE SEQUENCE [LARGE SCALE GENOMIC DNA]</scope>
    <source>
        <strain evidence="4 5">BX4</strain>
    </source>
</reference>
<dbReference type="InterPro" id="IPR036821">
    <property type="entry name" value="Peptide_deformylase_sf"/>
</dbReference>
<dbReference type="Gene3D" id="3.90.45.10">
    <property type="entry name" value="Peptide deformylase"/>
    <property type="match status" value="1"/>
</dbReference>
<protein>
    <recommendedName>
        <fullName evidence="3">Peptide deformylase</fullName>
        <shortName evidence="3">PDF</shortName>
        <ecNumber evidence="3">3.5.1.88</ecNumber>
    </recommendedName>
    <alternativeName>
        <fullName evidence="3">Polypeptide deformylase</fullName>
    </alternativeName>
</protein>
<evidence type="ECO:0000256" key="2">
    <source>
        <dbReference type="ARBA" id="ARBA00023004"/>
    </source>
</evidence>
<name>A0ABR7F2C7_9FIRM</name>
<keyword evidence="3 4" id="KW-0378">Hydrolase</keyword>
<evidence type="ECO:0000313" key="5">
    <source>
        <dbReference type="Proteomes" id="UP000597877"/>
    </source>
</evidence>
<dbReference type="NCBIfam" id="TIGR00079">
    <property type="entry name" value="pept_deformyl"/>
    <property type="match status" value="1"/>
</dbReference>
<organism evidence="4 5">
    <name type="scientific">Eubacterium segne</name>
    <dbReference type="NCBI Taxonomy" id="2763045"/>
    <lineage>
        <taxon>Bacteria</taxon>
        <taxon>Bacillati</taxon>
        <taxon>Bacillota</taxon>
        <taxon>Clostridia</taxon>
        <taxon>Eubacteriales</taxon>
        <taxon>Eubacteriaceae</taxon>
        <taxon>Eubacterium</taxon>
    </lineage>
</organism>
<dbReference type="PANTHER" id="PTHR10458:SF22">
    <property type="entry name" value="PEPTIDE DEFORMYLASE"/>
    <property type="match status" value="1"/>
</dbReference>
<feature type="binding site" evidence="3">
    <location>
        <position position="135"/>
    </location>
    <ligand>
        <name>Fe cation</name>
        <dbReference type="ChEBI" id="CHEBI:24875"/>
    </ligand>
</feature>
<keyword evidence="5" id="KW-1185">Reference proteome</keyword>